<feature type="region of interest" description="Disordered" evidence="1">
    <location>
        <begin position="207"/>
        <end position="228"/>
    </location>
</feature>
<organism evidence="2 3">
    <name type="scientific">Cirrhinus molitorella</name>
    <name type="common">mud carp</name>
    <dbReference type="NCBI Taxonomy" id="172907"/>
    <lineage>
        <taxon>Eukaryota</taxon>
        <taxon>Metazoa</taxon>
        <taxon>Chordata</taxon>
        <taxon>Craniata</taxon>
        <taxon>Vertebrata</taxon>
        <taxon>Euteleostomi</taxon>
        <taxon>Actinopterygii</taxon>
        <taxon>Neopterygii</taxon>
        <taxon>Teleostei</taxon>
        <taxon>Ostariophysi</taxon>
        <taxon>Cypriniformes</taxon>
        <taxon>Cyprinidae</taxon>
        <taxon>Labeoninae</taxon>
        <taxon>Labeonini</taxon>
        <taxon>Cirrhinus</taxon>
    </lineage>
</organism>
<feature type="region of interest" description="Disordered" evidence="1">
    <location>
        <begin position="365"/>
        <end position="393"/>
    </location>
</feature>
<sequence>MEERMENYEDCARRIQAYWRSFRDRRLFSLLMNTVRSAEQCLASAVLRQLSPREAELLKDPSLKCKIRFRFAGPRFPPSVVFKIFHTGGGGRYLSGKKVFSPSNQATADTCRMMGHRAFMDLISIDEFHKAAVEPQDVICMRDYMQYSSHLDELPASVGGRENGWRFLSLKVLSRDVMLREGEKPGTRLKMVLPFRHLIQSHFAGQNLSHRGSRASSRRSAHAQNTAARKRRLYGLSEAERVDEQKYMDSINTHDMKKLNGTKRDIKIVLPSVEIEDYNDNSSQSEWEEEAEELCNWSKQLNIDAHDHFHIISLLASLSPGKCCSSAFRIFLRLCAVTCRADGGSRCGGAAGCSASVCGAPPSLRTPRPAQRPLTPDPALPESGGIRRPACPGKIWRPPRALIYGKRTDTDESHLAEVVAHARQFYVLLLHVLLHYVARCGWRREASDWPPGPGPCAGRTRA</sequence>
<protein>
    <submittedName>
        <fullName evidence="2">Uncharacterized protein</fullName>
    </submittedName>
</protein>
<keyword evidence="3" id="KW-1185">Reference proteome</keyword>
<accession>A0AA88TU29</accession>
<dbReference type="EMBL" id="JAUYZG010000003">
    <property type="protein sequence ID" value="KAK2910874.1"/>
    <property type="molecule type" value="Genomic_DNA"/>
</dbReference>
<feature type="compositionally biased region" description="Basic residues" evidence="1">
    <location>
        <begin position="211"/>
        <end position="221"/>
    </location>
</feature>
<name>A0AA88TU29_9TELE</name>
<proteinExistence type="predicted"/>
<dbReference type="PANTHER" id="PTHR33504:SF1">
    <property type="entry name" value="FAMILY WITH SEQUENCE SIMILARITY 90, MEMBER A1B"/>
    <property type="match status" value="1"/>
</dbReference>
<gene>
    <name evidence="2" type="ORF">Q8A67_003007</name>
</gene>
<dbReference type="Proteomes" id="UP001187343">
    <property type="component" value="Unassembled WGS sequence"/>
</dbReference>
<dbReference type="PROSITE" id="PS50096">
    <property type="entry name" value="IQ"/>
    <property type="match status" value="1"/>
</dbReference>
<evidence type="ECO:0000313" key="3">
    <source>
        <dbReference type="Proteomes" id="UP001187343"/>
    </source>
</evidence>
<reference evidence="2" key="1">
    <citation type="submission" date="2023-08" db="EMBL/GenBank/DDBJ databases">
        <title>Chromosome-level Genome Assembly of mud carp (Cirrhinus molitorella).</title>
        <authorList>
            <person name="Liu H."/>
        </authorList>
    </citation>
    <scope>NUCLEOTIDE SEQUENCE</scope>
    <source>
        <strain evidence="2">Prfri</strain>
        <tissue evidence="2">Muscle</tissue>
    </source>
</reference>
<evidence type="ECO:0000313" key="2">
    <source>
        <dbReference type="EMBL" id="KAK2910874.1"/>
    </source>
</evidence>
<evidence type="ECO:0000256" key="1">
    <source>
        <dbReference type="SAM" id="MobiDB-lite"/>
    </source>
</evidence>
<comment type="caution">
    <text evidence="2">The sequence shown here is derived from an EMBL/GenBank/DDBJ whole genome shotgun (WGS) entry which is preliminary data.</text>
</comment>
<dbReference type="PANTHER" id="PTHR33504">
    <property type="entry name" value="NADH DEHYDROGENASE (UBIQUINONE) 1 BETA SUBCOMPLEX, 4"/>
    <property type="match status" value="1"/>
</dbReference>
<dbReference type="AlphaFoldDB" id="A0AA88TU29"/>